<dbReference type="InterPro" id="IPR002539">
    <property type="entry name" value="MaoC-like_dom"/>
</dbReference>
<comment type="caution">
    <text evidence="3">The sequence shown here is derived from an EMBL/GenBank/DDBJ whole genome shotgun (WGS) entry which is preliminary data.</text>
</comment>
<dbReference type="PANTHER" id="PTHR42993:SF1">
    <property type="entry name" value="MAOC-LIKE DEHYDRATASE DOMAIN-CONTAINING PROTEIN"/>
    <property type="match status" value="1"/>
</dbReference>
<dbReference type="EMBL" id="BAABCN010000003">
    <property type="protein sequence ID" value="GAA3875080.1"/>
    <property type="molecule type" value="Genomic_DNA"/>
</dbReference>
<dbReference type="Pfam" id="PF01575">
    <property type="entry name" value="MaoC_dehydratas"/>
    <property type="match status" value="1"/>
</dbReference>
<reference evidence="4" key="1">
    <citation type="journal article" date="2019" name="Int. J. Syst. Evol. Microbiol.">
        <title>The Global Catalogue of Microorganisms (GCM) 10K type strain sequencing project: providing services to taxonomists for standard genome sequencing and annotation.</title>
        <authorList>
            <consortium name="The Broad Institute Genomics Platform"/>
            <consortium name="The Broad Institute Genome Sequencing Center for Infectious Disease"/>
            <person name="Wu L."/>
            <person name="Ma J."/>
        </authorList>
    </citation>
    <scope>NUCLEOTIDE SEQUENCE [LARGE SCALE GENOMIC DNA]</scope>
    <source>
        <strain evidence="4">JCM 17021</strain>
    </source>
</reference>
<evidence type="ECO:0000313" key="3">
    <source>
        <dbReference type="EMBL" id="GAA3875080.1"/>
    </source>
</evidence>
<comment type="similarity">
    <text evidence="1">Belongs to the enoyl-CoA hydratase/isomerase family.</text>
</comment>
<dbReference type="Gene3D" id="3.10.129.10">
    <property type="entry name" value="Hotdog Thioesterase"/>
    <property type="match status" value="1"/>
</dbReference>
<dbReference type="PANTHER" id="PTHR42993">
    <property type="entry name" value="MAOC-LIKE DEHYDRATASE DOMAIN-CONTAINING PROTEIN"/>
    <property type="match status" value="1"/>
</dbReference>
<name>A0ABP7KEM9_9MICO</name>
<sequence>MRAIAGVSELETLVGAELGMSQWMAIEQQHIDAFADATGDHQWIHVDAERAAASGFGATVAHGLLTLSLIPQLSRKAYAITGISKTVNYGFNRVRFPARVSPGARIRDRAQLLSVVPSPAGVMVTIRHEIELEGSDKPACVAETLTLISPEQHA</sequence>
<accession>A0ABP7KEM9</accession>
<gene>
    <name evidence="3" type="primary">htdZ</name>
    <name evidence="3" type="ORF">GCM10022381_17220</name>
</gene>
<keyword evidence="4" id="KW-1185">Reference proteome</keyword>
<evidence type="ECO:0000259" key="2">
    <source>
        <dbReference type="Pfam" id="PF01575"/>
    </source>
</evidence>
<evidence type="ECO:0000313" key="4">
    <source>
        <dbReference type="Proteomes" id="UP001501803"/>
    </source>
</evidence>
<dbReference type="InterPro" id="IPR029069">
    <property type="entry name" value="HotDog_dom_sf"/>
</dbReference>
<dbReference type="SUPFAM" id="SSF54637">
    <property type="entry name" value="Thioesterase/thiol ester dehydrase-isomerase"/>
    <property type="match status" value="1"/>
</dbReference>
<feature type="domain" description="MaoC-like" evidence="2">
    <location>
        <begin position="12"/>
        <end position="113"/>
    </location>
</feature>
<organism evidence="3 4">
    <name type="scientific">Leifsonia kafniensis</name>
    <dbReference type="NCBI Taxonomy" id="475957"/>
    <lineage>
        <taxon>Bacteria</taxon>
        <taxon>Bacillati</taxon>
        <taxon>Actinomycetota</taxon>
        <taxon>Actinomycetes</taxon>
        <taxon>Micrococcales</taxon>
        <taxon>Microbacteriaceae</taxon>
        <taxon>Leifsonia</taxon>
    </lineage>
</organism>
<proteinExistence type="inferred from homology"/>
<dbReference type="Proteomes" id="UP001501803">
    <property type="component" value="Unassembled WGS sequence"/>
</dbReference>
<dbReference type="RefSeq" id="WP_345064910.1">
    <property type="nucleotide sequence ID" value="NZ_BAABCN010000003.1"/>
</dbReference>
<dbReference type="InterPro" id="IPR039375">
    <property type="entry name" value="NodN-like"/>
</dbReference>
<evidence type="ECO:0000256" key="1">
    <source>
        <dbReference type="ARBA" id="ARBA00005254"/>
    </source>
</evidence>
<dbReference type="CDD" id="cd03450">
    <property type="entry name" value="NodN"/>
    <property type="match status" value="1"/>
</dbReference>
<protein>
    <submittedName>
        <fullName evidence="3">3-hydroxyacyl-thioester dehydratase HtdZ</fullName>
    </submittedName>
</protein>